<dbReference type="HOGENOM" id="CLU_1490965_0_0_1"/>
<name>U5D195_AMBTC</name>
<evidence type="ECO:0000313" key="2">
    <source>
        <dbReference type="Proteomes" id="UP000017836"/>
    </source>
</evidence>
<proteinExistence type="predicted"/>
<dbReference type="Gramene" id="ERN16199">
    <property type="protein sequence ID" value="ERN16199"/>
    <property type="gene ID" value="AMTR_s00030p00242290"/>
</dbReference>
<accession>U5D195</accession>
<keyword evidence="2" id="KW-1185">Reference proteome</keyword>
<dbReference type="EMBL" id="KI392485">
    <property type="protein sequence ID" value="ERN16199.1"/>
    <property type="molecule type" value="Genomic_DNA"/>
</dbReference>
<protein>
    <submittedName>
        <fullName evidence="1">Uncharacterized protein</fullName>
    </submittedName>
</protein>
<reference evidence="2" key="1">
    <citation type="journal article" date="2013" name="Science">
        <title>The Amborella genome and the evolution of flowering plants.</title>
        <authorList>
            <consortium name="Amborella Genome Project"/>
        </authorList>
    </citation>
    <scope>NUCLEOTIDE SEQUENCE [LARGE SCALE GENOMIC DNA]</scope>
</reference>
<sequence>MVMIVPDEDEPVSVEALDQALKLQFLKLKTYILWGSPLPDEDVIPSGFESEKAKVVLEEAEVASMVRDMGMYFNIPIGLFFEEVKRLKAARVSQAVSSVMQAKGKAIKEPHSAAGNKMKKHVKKIFEFGYRSSARLETRGIIKKTSKTPQGTGKATLFVNLLDLSDDSPDSSDSPGSVASA</sequence>
<evidence type="ECO:0000313" key="1">
    <source>
        <dbReference type="EMBL" id="ERN16199.1"/>
    </source>
</evidence>
<gene>
    <name evidence="1" type="ORF">AMTR_s00030p00242290</name>
</gene>
<dbReference type="AlphaFoldDB" id="U5D195"/>
<dbReference type="Proteomes" id="UP000017836">
    <property type="component" value="Unassembled WGS sequence"/>
</dbReference>
<organism evidence="1 2">
    <name type="scientific">Amborella trichopoda</name>
    <dbReference type="NCBI Taxonomy" id="13333"/>
    <lineage>
        <taxon>Eukaryota</taxon>
        <taxon>Viridiplantae</taxon>
        <taxon>Streptophyta</taxon>
        <taxon>Embryophyta</taxon>
        <taxon>Tracheophyta</taxon>
        <taxon>Spermatophyta</taxon>
        <taxon>Magnoliopsida</taxon>
        <taxon>Amborellales</taxon>
        <taxon>Amborellaceae</taxon>
        <taxon>Amborella</taxon>
    </lineage>
</organism>